<dbReference type="EMBL" id="ODYU01004212">
    <property type="protein sequence ID" value="SOQ43842.1"/>
    <property type="molecule type" value="Genomic_DNA"/>
</dbReference>
<sequence length="453" mass="52420">MFRSCKDVSFESKPKENEGVVIDEGFLCDLCTSGPFSTELDVDIHRRNTHKWEILKALRDEDVPICSICLYIQKDKESLTQHILTNHLCSAPDAKIINRELFICDYCNRLFFNKDLLITHIYHYHIPKEVKQVTNIRHNCPKCLKIIPGKSTWFHLLYHGIFNSRTCPVCLTSFNRNTEVLNHMKIHKPYLKCNICGFTTMKERFFASHLEKHKKDVYLNEHGDVSKYFTPQHTFPSLQNRQSHTLKGVPLANEVRICVLCRAVCLTYEEMVIHIHGDHLPDEKAKTKKYQCLCGEDFFNNVLLKHHVFKMRSGHAAETEESEDGVVRHVCTCGLQFPNSLLLKHHLVQVNSVHGVCDGTEMVTDTQTTNEIVFPDYEIDQPMEVNVGDLSSKIPTSLPITRARASREFLLFCYCDKNKTNEFTQKSFSGKVVCNHEYNHVFKYRSLITSHPI</sequence>
<dbReference type="AlphaFoldDB" id="A0A2H1VTM4"/>
<dbReference type="InterPro" id="IPR013087">
    <property type="entry name" value="Znf_C2H2_type"/>
</dbReference>
<proteinExistence type="predicted"/>
<evidence type="ECO:0000259" key="8">
    <source>
        <dbReference type="PROSITE" id="PS50157"/>
    </source>
</evidence>
<dbReference type="InterPro" id="IPR050888">
    <property type="entry name" value="ZnF_C2H2-type_TF"/>
</dbReference>
<keyword evidence="5" id="KW-0862">Zinc</keyword>
<dbReference type="Gene3D" id="3.30.160.60">
    <property type="entry name" value="Classic Zinc Finger"/>
    <property type="match status" value="2"/>
</dbReference>
<protein>
    <submittedName>
        <fullName evidence="9">SFRICE_013774</fullName>
    </submittedName>
</protein>
<dbReference type="PROSITE" id="PS00028">
    <property type="entry name" value="ZINC_FINGER_C2H2_1"/>
    <property type="match status" value="2"/>
</dbReference>
<evidence type="ECO:0000256" key="3">
    <source>
        <dbReference type="ARBA" id="ARBA00022737"/>
    </source>
</evidence>
<dbReference type="PANTHER" id="PTHR24406">
    <property type="entry name" value="TRANSCRIPTIONAL REPRESSOR CTCFL-RELATED"/>
    <property type="match status" value="1"/>
</dbReference>
<accession>A0A2H1VTM4</accession>
<evidence type="ECO:0000313" key="9">
    <source>
        <dbReference type="EMBL" id="SOQ43842.1"/>
    </source>
</evidence>
<organism evidence="9">
    <name type="scientific">Spodoptera frugiperda</name>
    <name type="common">Fall armyworm</name>
    <dbReference type="NCBI Taxonomy" id="7108"/>
    <lineage>
        <taxon>Eukaryota</taxon>
        <taxon>Metazoa</taxon>
        <taxon>Ecdysozoa</taxon>
        <taxon>Arthropoda</taxon>
        <taxon>Hexapoda</taxon>
        <taxon>Insecta</taxon>
        <taxon>Pterygota</taxon>
        <taxon>Neoptera</taxon>
        <taxon>Endopterygota</taxon>
        <taxon>Lepidoptera</taxon>
        <taxon>Glossata</taxon>
        <taxon>Ditrysia</taxon>
        <taxon>Noctuoidea</taxon>
        <taxon>Noctuidae</taxon>
        <taxon>Amphipyrinae</taxon>
        <taxon>Spodoptera</taxon>
    </lineage>
</organism>
<comment type="subcellular location">
    <subcellularLocation>
        <location evidence="1">Nucleus</location>
    </subcellularLocation>
</comment>
<name>A0A2H1VTM4_SPOFR</name>
<dbReference type="PROSITE" id="PS50157">
    <property type="entry name" value="ZINC_FINGER_C2H2_2"/>
    <property type="match status" value="2"/>
</dbReference>
<evidence type="ECO:0000256" key="2">
    <source>
        <dbReference type="ARBA" id="ARBA00022723"/>
    </source>
</evidence>
<keyword evidence="6" id="KW-0539">Nucleus</keyword>
<dbReference type="SMART" id="SM00355">
    <property type="entry name" value="ZnF_C2H2"/>
    <property type="match status" value="6"/>
</dbReference>
<dbReference type="GO" id="GO:0008270">
    <property type="term" value="F:zinc ion binding"/>
    <property type="evidence" value="ECO:0007669"/>
    <property type="project" value="UniProtKB-KW"/>
</dbReference>
<reference evidence="9" key="1">
    <citation type="submission" date="2016-07" db="EMBL/GenBank/DDBJ databases">
        <authorList>
            <person name="Bretaudeau A."/>
        </authorList>
    </citation>
    <scope>NUCLEOTIDE SEQUENCE</scope>
    <source>
        <strain evidence="9">Rice</strain>
        <tissue evidence="9">Whole body</tissue>
    </source>
</reference>
<keyword evidence="2" id="KW-0479">Metal-binding</keyword>
<feature type="domain" description="C2H2-type" evidence="8">
    <location>
        <begin position="165"/>
        <end position="187"/>
    </location>
</feature>
<feature type="domain" description="C2H2-type" evidence="8">
    <location>
        <begin position="102"/>
        <end position="130"/>
    </location>
</feature>
<keyword evidence="3" id="KW-0677">Repeat</keyword>
<keyword evidence="4 7" id="KW-0863">Zinc-finger</keyword>
<gene>
    <name evidence="9" type="ORF">SFRICE_013774</name>
</gene>
<evidence type="ECO:0000256" key="6">
    <source>
        <dbReference type="ARBA" id="ARBA00023242"/>
    </source>
</evidence>
<evidence type="ECO:0000256" key="7">
    <source>
        <dbReference type="PROSITE-ProRule" id="PRU00042"/>
    </source>
</evidence>
<dbReference type="GO" id="GO:0005634">
    <property type="term" value="C:nucleus"/>
    <property type="evidence" value="ECO:0007669"/>
    <property type="project" value="UniProtKB-SubCell"/>
</dbReference>
<evidence type="ECO:0000256" key="5">
    <source>
        <dbReference type="ARBA" id="ARBA00022833"/>
    </source>
</evidence>
<evidence type="ECO:0000256" key="4">
    <source>
        <dbReference type="ARBA" id="ARBA00022771"/>
    </source>
</evidence>
<evidence type="ECO:0000256" key="1">
    <source>
        <dbReference type="ARBA" id="ARBA00004123"/>
    </source>
</evidence>